<reference evidence="3" key="1">
    <citation type="journal article" date="2019" name="Int. J. Syst. Evol. Microbiol.">
        <title>The Global Catalogue of Microorganisms (GCM) 10K type strain sequencing project: providing services to taxonomists for standard genome sequencing and annotation.</title>
        <authorList>
            <consortium name="The Broad Institute Genomics Platform"/>
            <consortium name="The Broad Institute Genome Sequencing Center for Infectious Disease"/>
            <person name="Wu L."/>
            <person name="Ma J."/>
        </authorList>
    </citation>
    <scope>NUCLEOTIDE SEQUENCE [LARGE SCALE GENOMIC DNA]</scope>
    <source>
        <strain evidence="3">CECT 8288</strain>
    </source>
</reference>
<proteinExistence type="predicted"/>
<evidence type="ECO:0000313" key="2">
    <source>
        <dbReference type="EMBL" id="MFC3702194.1"/>
    </source>
</evidence>
<dbReference type="EMBL" id="JBHRYN010000012">
    <property type="protein sequence ID" value="MFC3702194.1"/>
    <property type="molecule type" value="Genomic_DNA"/>
</dbReference>
<keyword evidence="3" id="KW-1185">Reference proteome</keyword>
<feature type="transmembrane region" description="Helical" evidence="1">
    <location>
        <begin position="21"/>
        <end position="41"/>
    </location>
</feature>
<comment type="caution">
    <text evidence="2">The sequence shown here is derived from an EMBL/GenBank/DDBJ whole genome shotgun (WGS) entry which is preliminary data.</text>
</comment>
<organism evidence="2 3">
    <name type="scientific">Reinekea marina</name>
    <dbReference type="NCBI Taxonomy" id="1310421"/>
    <lineage>
        <taxon>Bacteria</taxon>
        <taxon>Pseudomonadati</taxon>
        <taxon>Pseudomonadota</taxon>
        <taxon>Gammaproteobacteria</taxon>
        <taxon>Oceanospirillales</taxon>
        <taxon>Saccharospirillaceae</taxon>
        <taxon>Reinekea</taxon>
    </lineage>
</organism>
<evidence type="ECO:0000256" key="1">
    <source>
        <dbReference type="SAM" id="Phobius"/>
    </source>
</evidence>
<accession>A0ABV7WTL2</accession>
<keyword evidence="1" id="KW-0812">Transmembrane</keyword>
<protein>
    <submittedName>
        <fullName evidence="2">Uncharacterized protein</fullName>
    </submittedName>
</protein>
<dbReference type="Proteomes" id="UP001595710">
    <property type="component" value="Unassembled WGS sequence"/>
</dbReference>
<keyword evidence="1" id="KW-1133">Transmembrane helix</keyword>
<sequence length="150" mass="16515">MAKPNPKNSKKRKQEPKGSPLGIGLAVVVIMMLITFIMSNLGGFAGVQGLFGGGSNIEGQAQGSLQKAVQTCRNQVRAQLGDRLSKTYLDEMSTRYDEGKKEYLVFIDVVIKGLEKDKYYYECQVSAVNQRILKAQLTAPPGAFQQIELQ</sequence>
<name>A0ABV7WTL2_9GAMM</name>
<dbReference type="RefSeq" id="WP_215999182.1">
    <property type="nucleotide sequence ID" value="NZ_JAUFQI010000001.1"/>
</dbReference>
<keyword evidence="1" id="KW-0472">Membrane</keyword>
<evidence type="ECO:0000313" key="3">
    <source>
        <dbReference type="Proteomes" id="UP001595710"/>
    </source>
</evidence>
<gene>
    <name evidence="2" type="ORF">ACFOND_11110</name>
</gene>